<feature type="transmembrane region" description="Helical" evidence="8">
    <location>
        <begin position="383"/>
        <end position="405"/>
    </location>
</feature>
<feature type="transmembrane region" description="Helical" evidence="8">
    <location>
        <begin position="119"/>
        <end position="136"/>
    </location>
</feature>
<name>A0A3B1AH74_9ZZZZ</name>
<sequence length="488" mass="54940">MTPITPKPLSLQALRWLLFIAVASSFYLNLWAVPLFDLDEGAFSEATREMFTRGDFISTYLDGQPRYDKPILIYWFQALSVTLFGVNEFAFRLPSALAGTGWVLAMLFFLRRVRDERTGLVAAIITATALAVSIMSRAATADALLNFFIAGAMFSLFLYWRERERRWLLLTFGLIGLGFLTKGPVAVLVPLAVSFIFFTVQRELKAWLRMVFDPAGIALFLAVALPWYVVQYLKEGDAFIQGFFFKHNIDRFSDPMESHGGGLLYYIPVVLVAVLPFTAVLIAALWRVKALWRDELTRFALIWFLFVLAFFSFSGTKLPHYVLYGLTGTFIFMAVQFDGLRARLWLFLPQLIFFSVLLLLPDIIAGALPAIDDDYVRAMLADYPAYFGLPWRLFFVAAIMFTIFCMSERRFVLGDKLLVSGVVSALGISLFLLPAIGGMQQGPVKAAAQIANAQGLTVIRWHLNTPSFSVYTQRVTETRTPRAGDVVL</sequence>
<keyword evidence="3" id="KW-0328">Glycosyltransferase</keyword>
<dbReference type="InterPro" id="IPR050297">
    <property type="entry name" value="LipidA_mod_glycosyltrf_83"/>
</dbReference>
<reference evidence="10" key="1">
    <citation type="submission" date="2018-06" db="EMBL/GenBank/DDBJ databases">
        <authorList>
            <person name="Zhirakovskaya E."/>
        </authorList>
    </citation>
    <scope>NUCLEOTIDE SEQUENCE</scope>
</reference>
<evidence type="ECO:0000259" key="9">
    <source>
        <dbReference type="Pfam" id="PF13231"/>
    </source>
</evidence>
<evidence type="ECO:0000256" key="2">
    <source>
        <dbReference type="ARBA" id="ARBA00022475"/>
    </source>
</evidence>
<feature type="transmembrane region" description="Helical" evidence="8">
    <location>
        <begin position="143"/>
        <end position="161"/>
    </location>
</feature>
<evidence type="ECO:0000256" key="4">
    <source>
        <dbReference type="ARBA" id="ARBA00022679"/>
    </source>
</evidence>
<proteinExistence type="predicted"/>
<evidence type="ECO:0000256" key="7">
    <source>
        <dbReference type="ARBA" id="ARBA00023136"/>
    </source>
</evidence>
<feature type="domain" description="Glycosyltransferase RgtA/B/C/D-like" evidence="9">
    <location>
        <begin position="68"/>
        <end position="227"/>
    </location>
</feature>
<evidence type="ECO:0000256" key="1">
    <source>
        <dbReference type="ARBA" id="ARBA00004651"/>
    </source>
</evidence>
<keyword evidence="4 10" id="KW-0808">Transferase</keyword>
<accession>A0A3B1AH74</accession>
<dbReference type="GO" id="GO:0016763">
    <property type="term" value="F:pentosyltransferase activity"/>
    <property type="evidence" value="ECO:0007669"/>
    <property type="project" value="TreeGrafter"/>
</dbReference>
<gene>
    <name evidence="10" type="ORF">MNBD_GAMMA20-297</name>
</gene>
<evidence type="ECO:0000256" key="3">
    <source>
        <dbReference type="ARBA" id="ARBA00022676"/>
    </source>
</evidence>
<dbReference type="GO" id="GO:0008610">
    <property type="term" value="P:lipid biosynthetic process"/>
    <property type="evidence" value="ECO:0007669"/>
    <property type="project" value="UniProtKB-ARBA"/>
</dbReference>
<feature type="transmembrane region" description="Helical" evidence="8">
    <location>
        <begin position="321"/>
        <end position="339"/>
    </location>
</feature>
<feature type="transmembrane region" description="Helical" evidence="8">
    <location>
        <begin position="16"/>
        <end position="36"/>
    </location>
</feature>
<feature type="non-terminal residue" evidence="10">
    <location>
        <position position="488"/>
    </location>
</feature>
<feature type="transmembrane region" description="Helical" evidence="8">
    <location>
        <begin position="167"/>
        <end position="198"/>
    </location>
</feature>
<keyword evidence="6 8" id="KW-1133">Transmembrane helix</keyword>
<dbReference type="EMBL" id="UOFU01000311">
    <property type="protein sequence ID" value="VAX03112.1"/>
    <property type="molecule type" value="Genomic_DNA"/>
</dbReference>
<evidence type="ECO:0000256" key="8">
    <source>
        <dbReference type="SAM" id="Phobius"/>
    </source>
</evidence>
<keyword evidence="5 8" id="KW-0812">Transmembrane</keyword>
<feature type="transmembrane region" description="Helical" evidence="8">
    <location>
        <begin position="417"/>
        <end position="436"/>
    </location>
</feature>
<evidence type="ECO:0000313" key="10">
    <source>
        <dbReference type="EMBL" id="VAX03112.1"/>
    </source>
</evidence>
<organism evidence="10">
    <name type="scientific">hydrothermal vent metagenome</name>
    <dbReference type="NCBI Taxonomy" id="652676"/>
    <lineage>
        <taxon>unclassified sequences</taxon>
        <taxon>metagenomes</taxon>
        <taxon>ecological metagenomes</taxon>
    </lineage>
</organism>
<protein>
    <submittedName>
        <fullName evidence="10">4-amino-4-deoxy-L-arabinose transferase and related glycosyltransferases of PMT family</fullName>
    </submittedName>
</protein>
<dbReference type="GO" id="GO:0005886">
    <property type="term" value="C:plasma membrane"/>
    <property type="evidence" value="ECO:0007669"/>
    <property type="project" value="UniProtKB-SubCell"/>
</dbReference>
<comment type="subcellular location">
    <subcellularLocation>
        <location evidence="1">Cell membrane</location>
        <topology evidence="1">Multi-pass membrane protein</topology>
    </subcellularLocation>
</comment>
<dbReference type="PANTHER" id="PTHR33908">
    <property type="entry name" value="MANNOSYLTRANSFERASE YKCB-RELATED"/>
    <property type="match status" value="1"/>
</dbReference>
<feature type="transmembrane region" description="Helical" evidence="8">
    <location>
        <begin position="96"/>
        <end position="113"/>
    </location>
</feature>
<keyword evidence="7 8" id="KW-0472">Membrane</keyword>
<dbReference type="Pfam" id="PF13231">
    <property type="entry name" value="PMT_2"/>
    <property type="match status" value="1"/>
</dbReference>
<feature type="transmembrane region" description="Helical" evidence="8">
    <location>
        <begin position="298"/>
        <end position="315"/>
    </location>
</feature>
<feature type="transmembrane region" description="Helical" evidence="8">
    <location>
        <begin position="351"/>
        <end position="371"/>
    </location>
</feature>
<feature type="transmembrane region" description="Helical" evidence="8">
    <location>
        <begin position="263"/>
        <end position="286"/>
    </location>
</feature>
<dbReference type="AlphaFoldDB" id="A0A3B1AH74"/>
<evidence type="ECO:0000256" key="6">
    <source>
        <dbReference type="ARBA" id="ARBA00022989"/>
    </source>
</evidence>
<dbReference type="InterPro" id="IPR038731">
    <property type="entry name" value="RgtA/B/C-like"/>
</dbReference>
<dbReference type="PANTHER" id="PTHR33908:SF3">
    <property type="entry name" value="UNDECAPRENYL PHOSPHATE-ALPHA-4-AMINO-4-DEOXY-L-ARABINOSE ARABINOSYL TRANSFERASE"/>
    <property type="match status" value="1"/>
</dbReference>
<dbReference type="GO" id="GO:0010041">
    <property type="term" value="P:response to iron(III) ion"/>
    <property type="evidence" value="ECO:0007669"/>
    <property type="project" value="TreeGrafter"/>
</dbReference>
<keyword evidence="2" id="KW-1003">Cell membrane</keyword>
<evidence type="ECO:0000256" key="5">
    <source>
        <dbReference type="ARBA" id="ARBA00022692"/>
    </source>
</evidence>